<evidence type="ECO:0000256" key="1">
    <source>
        <dbReference type="SAM" id="Phobius"/>
    </source>
</evidence>
<gene>
    <name evidence="2" type="ORF">HS088_TW13G01599</name>
</gene>
<keyword evidence="1" id="KW-0472">Membrane</keyword>
<dbReference type="AlphaFoldDB" id="A0A7J7CXG3"/>
<dbReference type="InParanoid" id="A0A7J7CXG3"/>
<keyword evidence="3" id="KW-1185">Reference proteome</keyword>
<evidence type="ECO:0000313" key="2">
    <source>
        <dbReference type="EMBL" id="KAF5738698.1"/>
    </source>
</evidence>
<accession>A0A7J7CXG3</accession>
<proteinExistence type="predicted"/>
<keyword evidence="1" id="KW-1133">Transmembrane helix</keyword>
<name>A0A7J7CXG3_TRIWF</name>
<feature type="transmembrane region" description="Helical" evidence="1">
    <location>
        <begin position="52"/>
        <end position="69"/>
    </location>
</feature>
<keyword evidence="1" id="KW-0812">Transmembrane</keyword>
<evidence type="ECO:0000313" key="3">
    <source>
        <dbReference type="Proteomes" id="UP000593562"/>
    </source>
</evidence>
<organism evidence="2 3">
    <name type="scientific">Tripterygium wilfordii</name>
    <name type="common">Thunder God vine</name>
    <dbReference type="NCBI Taxonomy" id="458696"/>
    <lineage>
        <taxon>Eukaryota</taxon>
        <taxon>Viridiplantae</taxon>
        <taxon>Streptophyta</taxon>
        <taxon>Embryophyta</taxon>
        <taxon>Tracheophyta</taxon>
        <taxon>Spermatophyta</taxon>
        <taxon>Magnoliopsida</taxon>
        <taxon>eudicotyledons</taxon>
        <taxon>Gunneridae</taxon>
        <taxon>Pentapetalae</taxon>
        <taxon>rosids</taxon>
        <taxon>fabids</taxon>
        <taxon>Celastrales</taxon>
        <taxon>Celastraceae</taxon>
        <taxon>Tripterygium</taxon>
    </lineage>
</organism>
<protein>
    <submittedName>
        <fullName evidence="2">Uncharacterized protein</fullName>
    </submittedName>
</protein>
<dbReference type="Proteomes" id="UP000593562">
    <property type="component" value="Unassembled WGS sequence"/>
</dbReference>
<dbReference type="EMBL" id="JAAARO010000013">
    <property type="protein sequence ID" value="KAF5738698.1"/>
    <property type="molecule type" value="Genomic_DNA"/>
</dbReference>
<sequence length="147" mass="16156">MEGPANERLAFGRWVTGATITGEDAGFELLAATRSFLAAIVTTRLRQRKGSFIVMTVGSAESCIILMFASAQGLAIRSAFGIIISVLRTPCGITALYVTRFCCPICSRSVIDMSKTWKRIDEEVRAIELMLIELEISLRVNAFNGRF</sequence>
<reference evidence="2 3" key="1">
    <citation type="journal article" date="2020" name="Nat. Commun.">
        <title>Genome of Tripterygium wilfordii and identification of cytochrome P450 involved in triptolide biosynthesis.</title>
        <authorList>
            <person name="Tu L."/>
            <person name="Su P."/>
            <person name="Zhang Z."/>
            <person name="Gao L."/>
            <person name="Wang J."/>
            <person name="Hu T."/>
            <person name="Zhou J."/>
            <person name="Zhang Y."/>
            <person name="Zhao Y."/>
            <person name="Liu Y."/>
            <person name="Song Y."/>
            <person name="Tong Y."/>
            <person name="Lu Y."/>
            <person name="Yang J."/>
            <person name="Xu C."/>
            <person name="Jia M."/>
            <person name="Peters R.J."/>
            <person name="Huang L."/>
            <person name="Gao W."/>
        </authorList>
    </citation>
    <scope>NUCLEOTIDE SEQUENCE [LARGE SCALE GENOMIC DNA]</scope>
    <source>
        <strain evidence="3">cv. XIE 37</strain>
        <tissue evidence="2">Leaf</tissue>
    </source>
</reference>
<comment type="caution">
    <text evidence="2">The sequence shown here is derived from an EMBL/GenBank/DDBJ whole genome shotgun (WGS) entry which is preliminary data.</text>
</comment>
<feature type="transmembrane region" description="Helical" evidence="1">
    <location>
        <begin position="75"/>
        <end position="98"/>
    </location>
</feature>